<dbReference type="RefSeq" id="XP_008876072.1">
    <property type="nucleotide sequence ID" value="XM_008877850.1"/>
</dbReference>
<sequence length="128" mass="14032">MVATMMARLWLSVLPFRRGFCMAAATAIPFDTHLFAKNLRSKGFTSKEADAILTVTRGAVGEMNSARTTLFTPKNEHLELKTDLTQKVLRSTMNFGSLSTSCVGLMSTRLHLGRNCAPTHAGSDRARL</sequence>
<evidence type="ECO:0000313" key="2">
    <source>
        <dbReference type="EMBL" id="ETV95371.1"/>
    </source>
</evidence>
<dbReference type="AlphaFoldDB" id="A0A024TP32"/>
<name>A0A024TP32_9STRA</name>
<proteinExistence type="predicted"/>
<keyword evidence="1" id="KW-0732">Signal</keyword>
<dbReference type="OrthoDB" id="889336at2759"/>
<evidence type="ECO:0000256" key="1">
    <source>
        <dbReference type="SAM" id="SignalP"/>
    </source>
</evidence>
<dbReference type="EMBL" id="KI913981">
    <property type="protein sequence ID" value="ETV95371.1"/>
    <property type="molecule type" value="Genomic_DNA"/>
</dbReference>
<reference evidence="2" key="1">
    <citation type="submission" date="2013-12" db="EMBL/GenBank/DDBJ databases">
        <title>The Genome Sequence of Aphanomyces invadans NJM9701.</title>
        <authorList>
            <consortium name="The Broad Institute Genomics Platform"/>
            <person name="Russ C."/>
            <person name="Tyler B."/>
            <person name="van West P."/>
            <person name="Dieguez-Uribeondo J."/>
            <person name="Young S.K."/>
            <person name="Zeng Q."/>
            <person name="Gargeya S."/>
            <person name="Fitzgerald M."/>
            <person name="Abouelleil A."/>
            <person name="Alvarado L."/>
            <person name="Chapman S.B."/>
            <person name="Gainer-Dewar J."/>
            <person name="Goldberg J."/>
            <person name="Griggs A."/>
            <person name="Gujja S."/>
            <person name="Hansen M."/>
            <person name="Howarth C."/>
            <person name="Imamovic A."/>
            <person name="Ireland A."/>
            <person name="Larimer J."/>
            <person name="McCowan C."/>
            <person name="Murphy C."/>
            <person name="Pearson M."/>
            <person name="Poon T.W."/>
            <person name="Priest M."/>
            <person name="Roberts A."/>
            <person name="Saif S."/>
            <person name="Shea T."/>
            <person name="Sykes S."/>
            <person name="Wortman J."/>
            <person name="Nusbaum C."/>
            <person name="Birren B."/>
        </authorList>
    </citation>
    <scope>NUCLEOTIDE SEQUENCE [LARGE SCALE GENOMIC DNA]</scope>
    <source>
        <strain evidence="2">NJM9701</strain>
    </source>
</reference>
<protein>
    <submittedName>
        <fullName evidence="2">Uncharacterized protein</fullName>
    </submittedName>
</protein>
<gene>
    <name evidence="2" type="ORF">H310_11256</name>
</gene>
<feature type="chain" id="PRO_5001537698" evidence="1">
    <location>
        <begin position="24"/>
        <end position="128"/>
    </location>
</feature>
<dbReference type="GeneID" id="20088306"/>
<feature type="signal peptide" evidence="1">
    <location>
        <begin position="1"/>
        <end position="23"/>
    </location>
</feature>
<organism evidence="2">
    <name type="scientific">Aphanomyces invadans</name>
    <dbReference type="NCBI Taxonomy" id="157072"/>
    <lineage>
        <taxon>Eukaryota</taxon>
        <taxon>Sar</taxon>
        <taxon>Stramenopiles</taxon>
        <taxon>Oomycota</taxon>
        <taxon>Saprolegniomycetes</taxon>
        <taxon>Saprolegniales</taxon>
        <taxon>Verrucalvaceae</taxon>
        <taxon>Aphanomyces</taxon>
    </lineage>
</organism>
<accession>A0A024TP32</accession>
<dbReference type="VEuPathDB" id="FungiDB:H310_11256"/>